<reference evidence="2" key="1">
    <citation type="journal article" date="2023" name="Mol. Phylogenet. Evol.">
        <title>Genome-scale phylogeny and comparative genomics of the fungal order Sordariales.</title>
        <authorList>
            <person name="Hensen N."/>
            <person name="Bonometti L."/>
            <person name="Westerberg I."/>
            <person name="Brannstrom I.O."/>
            <person name="Guillou S."/>
            <person name="Cros-Aarteil S."/>
            <person name="Calhoun S."/>
            <person name="Haridas S."/>
            <person name="Kuo A."/>
            <person name="Mondo S."/>
            <person name="Pangilinan J."/>
            <person name="Riley R."/>
            <person name="LaButti K."/>
            <person name="Andreopoulos B."/>
            <person name="Lipzen A."/>
            <person name="Chen C."/>
            <person name="Yan M."/>
            <person name="Daum C."/>
            <person name="Ng V."/>
            <person name="Clum A."/>
            <person name="Steindorff A."/>
            <person name="Ohm R.A."/>
            <person name="Martin F."/>
            <person name="Silar P."/>
            <person name="Natvig D.O."/>
            <person name="Lalanne C."/>
            <person name="Gautier V."/>
            <person name="Ament-Velasquez S.L."/>
            <person name="Kruys A."/>
            <person name="Hutchinson M.I."/>
            <person name="Powell A.J."/>
            <person name="Barry K."/>
            <person name="Miller A.N."/>
            <person name="Grigoriev I.V."/>
            <person name="Debuchy R."/>
            <person name="Gladieux P."/>
            <person name="Hiltunen Thoren M."/>
            <person name="Johannesson H."/>
        </authorList>
    </citation>
    <scope>NUCLEOTIDE SEQUENCE</scope>
    <source>
        <strain evidence="2">SMH4131-1</strain>
    </source>
</reference>
<proteinExistence type="predicted"/>
<feature type="compositionally biased region" description="Gly residues" evidence="1">
    <location>
        <begin position="301"/>
        <end position="312"/>
    </location>
</feature>
<comment type="caution">
    <text evidence="2">The sequence shown here is derived from an EMBL/GenBank/DDBJ whole genome shotgun (WGS) entry which is preliminary data.</text>
</comment>
<evidence type="ECO:0000256" key="1">
    <source>
        <dbReference type="SAM" id="MobiDB-lite"/>
    </source>
</evidence>
<name>A0AAE0MIZ9_9PEZI</name>
<accession>A0AAE0MIZ9</accession>
<dbReference type="Proteomes" id="UP001286456">
    <property type="component" value="Unassembled WGS sequence"/>
</dbReference>
<evidence type="ECO:0000313" key="3">
    <source>
        <dbReference type="Proteomes" id="UP001286456"/>
    </source>
</evidence>
<feature type="region of interest" description="Disordered" evidence="1">
    <location>
        <begin position="255"/>
        <end position="326"/>
    </location>
</feature>
<keyword evidence="3" id="KW-1185">Reference proteome</keyword>
<feature type="compositionally biased region" description="Low complexity" evidence="1">
    <location>
        <begin position="280"/>
        <end position="293"/>
    </location>
</feature>
<reference evidence="2" key="2">
    <citation type="submission" date="2023-06" db="EMBL/GenBank/DDBJ databases">
        <authorList>
            <consortium name="Lawrence Berkeley National Laboratory"/>
            <person name="Haridas S."/>
            <person name="Hensen N."/>
            <person name="Bonometti L."/>
            <person name="Westerberg I."/>
            <person name="Brannstrom I.O."/>
            <person name="Guillou S."/>
            <person name="Cros-Aarteil S."/>
            <person name="Calhoun S."/>
            <person name="Kuo A."/>
            <person name="Mondo S."/>
            <person name="Pangilinan J."/>
            <person name="Riley R."/>
            <person name="Labutti K."/>
            <person name="Andreopoulos B."/>
            <person name="Lipzen A."/>
            <person name="Chen C."/>
            <person name="Yanf M."/>
            <person name="Daum C."/>
            <person name="Ng V."/>
            <person name="Clum A."/>
            <person name="Steindorff A."/>
            <person name="Ohm R."/>
            <person name="Martin F."/>
            <person name="Silar P."/>
            <person name="Natvig D."/>
            <person name="Lalanne C."/>
            <person name="Gautier V."/>
            <person name="Ament-Velasquez S.L."/>
            <person name="Kruys A."/>
            <person name="Hutchinson M.I."/>
            <person name="Powell A.J."/>
            <person name="Barry K."/>
            <person name="Miller A.N."/>
            <person name="Grigoriev I.V."/>
            <person name="Debuchy R."/>
            <person name="Gladieux P."/>
            <person name="Thoren M.H."/>
            <person name="Johannesson H."/>
        </authorList>
    </citation>
    <scope>NUCLEOTIDE SEQUENCE</scope>
    <source>
        <strain evidence="2">SMH4131-1</strain>
    </source>
</reference>
<sequence>MPPITSLAGRPENVDHIFGDNLEPPTEFLRQRFAALRRKFGFMVGIPYPNAGLGISYLVFARSPDDNLDRVLIVRQGPKRFKYSHDVGMWELPMIMQFEDDKPIGPSLSFAENLARALEVELGIYCSRYHLTFGFDCESWFKIRTSHFGHGTFFQWTVMVEAKTAHSQPLSIPGDADKRTEVRLPKIERRPASENPLRHAKNLSPYYTDYTWVTEEQCKDGHFADPEDPLNRARLPYSRHTQLHRIFAGFEELRRMRQRQGAQESQGAQAGKEAQEGQEDQGAPEGQEAQEGQGAEEGQEGQAGQGGQGGQGETVSPTLGLCVFDS</sequence>
<feature type="compositionally biased region" description="Low complexity" evidence="1">
    <location>
        <begin position="259"/>
        <end position="272"/>
    </location>
</feature>
<evidence type="ECO:0000313" key="2">
    <source>
        <dbReference type="EMBL" id="KAK3334232.1"/>
    </source>
</evidence>
<gene>
    <name evidence="2" type="ORF">B0T19DRAFT_399816</name>
</gene>
<dbReference type="AlphaFoldDB" id="A0AAE0MIZ9"/>
<protein>
    <submittedName>
        <fullName evidence="2">Uncharacterized protein</fullName>
    </submittedName>
</protein>
<organism evidence="2 3">
    <name type="scientific">Cercophora scortea</name>
    <dbReference type="NCBI Taxonomy" id="314031"/>
    <lineage>
        <taxon>Eukaryota</taxon>
        <taxon>Fungi</taxon>
        <taxon>Dikarya</taxon>
        <taxon>Ascomycota</taxon>
        <taxon>Pezizomycotina</taxon>
        <taxon>Sordariomycetes</taxon>
        <taxon>Sordariomycetidae</taxon>
        <taxon>Sordariales</taxon>
        <taxon>Lasiosphaeriaceae</taxon>
        <taxon>Cercophora</taxon>
    </lineage>
</organism>
<dbReference type="EMBL" id="JAUEPO010000002">
    <property type="protein sequence ID" value="KAK3334232.1"/>
    <property type="molecule type" value="Genomic_DNA"/>
</dbReference>